<evidence type="ECO:0000256" key="2">
    <source>
        <dbReference type="SAM" id="SignalP"/>
    </source>
</evidence>
<sequence length="145" mass="14427">MSMRRTVAAIGVAAAIAGLGGAAVYAATDSPGMSDGGPPGHHGDGPPPWAQPGRDNADAATVHSESVRRDGHGGYTTELTQVGVITALTANSVTVASTDGFSQLYALPSTLKPTWAVNDRVLVRATRSGATATVSSIGEAGTAGQ</sequence>
<keyword evidence="4" id="KW-1185">Reference proteome</keyword>
<evidence type="ECO:0000313" key="4">
    <source>
        <dbReference type="Proteomes" id="UP000192448"/>
    </source>
</evidence>
<organism evidence="3 4">
    <name type="scientific">Mycobacterium aquaticum</name>
    <dbReference type="NCBI Taxonomy" id="1927124"/>
    <lineage>
        <taxon>Bacteria</taxon>
        <taxon>Bacillati</taxon>
        <taxon>Actinomycetota</taxon>
        <taxon>Actinomycetes</taxon>
        <taxon>Mycobacteriales</taxon>
        <taxon>Mycobacteriaceae</taxon>
        <taxon>Mycobacterium</taxon>
    </lineage>
</organism>
<proteinExistence type="predicted"/>
<name>A0A1X0APZ8_9MYCO</name>
<dbReference type="OrthoDB" id="3401874at2"/>
<reference evidence="3 4" key="1">
    <citation type="submission" date="2017-02" db="EMBL/GenBank/DDBJ databases">
        <title>The new phylogeny of genus Mycobacterium.</title>
        <authorList>
            <person name="Tortoli E."/>
            <person name="Trovato A."/>
            <person name="Cirillo D.M."/>
        </authorList>
    </citation>
    <scope>NUCLEOTIDE SEQUENCE [LARGE SCALE GENOMIC DNA]</scope>
    <source>
        <strain evidence="3 4">RW6</strain>
    </source>
</reference>
<evidence type="ECO:0000313" key="3">
    <source>
        <dbReference type="EMBL" id="ORA31948.1"/>
    </source>
</evidence>
<dbReference type="STRING" id="1927124.BST13_23975"/>
<evidence type="ECO:0000256" key="1">
    <source>
        <dbReference type="SAM" id="MobiDB-lite"/>
    </source>
</evidence>
<feature type="chain" id="PRO_5012439329" description="DUF5666 domain-containing protein" evidence="2">
    <location>
        <begin position="27"/>
        <end position="145"/>
    </location>
</feature>
<dbReference type="Proteomes" id="UP000192448">
    <property type="component" value="Unassembled WGS sequence"/>
</dbReference>
<accession>A0A1X0APZ8</accession>
<protein>
    <recommendedName>
        <fullName evidence="5">DUF5666 domain-containing protein</fullName>
    </recommendedName>
</protein>
<feature type="region of interest" description="Disordered" evidence="1">
    <location>
        <begin position="30"/>
        <end position="75"/>
    </location>
</feature>
<feature type="signal peptide" evidence="2">
    <location>
        <begin position="1"/>
        <end position="26"/>
    </location>
</feature>
<gene>
    <name evidence="3" type="ORF">BST13_23975</name>
</gene>
<keyword evidence="2" id="KW-0732">Signal</keyword>
<dbReference type="AlphaFoldDB" id="A0A1X0APZ8"/>
<comment type="caution">
    <text evidence="3">The sequence shown here is derived from an EMBL/GenBank/DDBJ whole genome shotgun (WGS) entry which is preliminary data.</text>
</comment>
<evidence type="ECO:0008006" key="5">
    <source>
        <dbReference type="Google" id="ProtNLM"/>
    </source>
</evidence>
<dbReference type="EMBL" id="MVHF01000028">
    <property type="protein sequence ID" value="ORA31948.1"/>
    <property type="molecule type" value="Genomic_DNA"/>
</dbReference>